<evidence type="ECO:0000313" key="1">
    <source>
        <dbReference type="EMBL" id="PMD67297.1"/>
    </source>
</evidence>
<reference evidence="1 2" key="1">
    <citation type="submission" date="2016-04" db="EMBL/GenBank/DDBJ databases">
        <title>A degradative enzymes factory behind the ericoid mycorrhizal symbiosis.</title>
        <authorList>
            <consortium name="DOE Joint Genome Institute"/>
            <person name="Martino E."/>
            <person name="Morin E."/>
            <person name="Grelet G."/>
            <person name="Kuo A."/>
            <person name="Kohler A."/>
            <person name="Daghino S."/>
            <person name="Barry K."/>
            <person name="Choi C."/>
            <person name="Cichocki N."/>
            <person name="Clum A."/>
            <person name="Copeland A."/>
            <person name="Hainaut M."/>
            <person name="Haridas S."/>
            <person name="Labutti K."/>
            <person name="Lindquist E."/>
            <person name="Lipzen A."/>
            <person name="Khouja H.-R."/>
            <person name="Murat C."/>
            <person name="Ohm R."/>
            <person name="Olson A."/>
            <person name="Spatafora J."/>
            <person name="Veneault-Fourrey C."/>
            <person name="Henrissat B."/>
            <person name="Grigoriev I."/>
            <person name="Martin F."/>
            <person name="Perotto S."/>
        </authorList>
    </citation>
    <scope>NUCLEOTIDE SEQUENCE [LARGE SCALE GENOMIC DNA]</scope>
    <source>
        <strain evidence="1 2">E</strain>
    </source>
</reference>
<dbReference type="Proteomes" id="UP000235371">
    <property type="component" value="Unassembled WGS sequence"/>
</dbReference>
<gene>
    <name evidence="1" type="ORF">K444DRAFT_606226</name>
</gene>
<proteinExistence type="predicted"/>
<keyword evidence="2" id="KW-1185">Reference proteome</keyword>
<name>A0A2J6TWC0_9HELO</name>
<accession>A0A2J6TWC0</accession>
<evidence type="ECO:0000313" key="2">
    <source>
        <dbReference type="Proteomes" id="UP000235371"/>
    </source>
</evidence>
<dbReference type="GeneID" id="36587019"/>
<dbReference type="EMBL" id="KZ613740">
    <property type="protein sequence ID" value="PMD67297.1"/>
    <property type="molecule type" value="Genomic_DNA"/>
</dbReference>
<dbReference type="AlphaFoldDB" id="A0A2J6TWC0"/>
<sequence length="80" mass="9126">MRDAYEPPVIFLPQSAVCGGIQRGRQGFASKRFKGRFDHCDRVNRDSMNIARAPKQVFHCHRRCSSSNTAGLWHIVLSRP</sequence>
<organism evidence="1 2">
    <name type="scientific">Hyaloscypha bicolor E</name>
    <dbReference type="NCBI Taxonomy" id="1095630"/>
    <lineage>
        <taxon>Eukaryota</taxon>
        <taxon>Fungi</taxon>
        <taxon>Dikarya</taxon>
        <taxon>Ascomycota</taxon>
        <taxon>Pezizomycotina</taxon>
        <taxon>Leotiomycetes</taxon>
        <taxon>Helotiales</taxon>
        <taxon>Hyaloscyphaceae</taxon>
        <taxon>Hyaloscypha</taxon>
        <taxon>Hyaloscypha bicolor</taxon>
    </lineage>
</organism>
<dbReference type="RefSeq" id="XP_024744201.1">
    <property type="nucleotide sequence ID" value="XM_024878942.1"/>
</dbReference>
<dbReference type="InParanoid" id="A0A2J6TWC0"/>
<protein>
    <submittedName>
        <fullName evidence="1">Uncharacterized protein</fullName>
    </submittedName>
</protein>